<proteinExistence type="predicted"/>
<keyword evidence="3 4" id="KW-0472">Membrane</keyword>
<gene>
    <name evidence="6" type="ORF">H0I76_03395</name>
</gene>
<dbReference type="Gene3D" id="1.20.1250.20">
    <property type="entry name" value="MFS general substrate transporter like domains"/>
    <property type="match status" value="1"/>
</dbReference>
<feature type="transmembrane region" description="Helical" evidence="4">
    <location>
        <begin position="278"/>
        <end position="296"/>
    </location>
</feature>
<name>A0A8J7M4P5_9RHOB</name>
<dbReference type="InterPro" id="IPR036259">
    <property type="entry name" value="MFS_trans_sf"/>
</dbReference>
<dbReference type="EMBL" id="JAEHHL010000001">
    <property type="protein sequence ID" value="MBK0398223.1"/>
    <property type="molecule type" value="Genomic_DNA"/>
</dbReference>
<feature type="transmembrane region" description="Helical" evidence="4">
    <location>
        <begin position="7"/>
        <end position="31"/>
    </location>
</feature>
<dbReference type="PANTHER" id="PTHR11360">
    <property type="entry name" value="MONOCARBOXYLATE TRANSPORTER"/>
    <property type="match status" value="1"/>
</dbReference>
<feature type="transmembrane region" description="Helical" evidence="4">
    <location>
        <begin position="368"/>
        <end position="387"/>
    </location>
</feature>
<evidence type="ECO:0000259" key="5">
    <source>
        <dbReference type="PROSITE" id="PS50850"/>
    </source>
</evidence>
<dbReference type="AlphaFoldDB" id="A0A8J7M4P5"/>
<evidence type="ECO:0000313" key="6">
    <source>
        <dbReference type="EMBL" id="MBK0398223.1"/>
    </source>
</evidence>
<keyword evidence="1 4" id="KW-0812">Transmembrane</keyword>
<sequence length="393" mass="41010">MPDLRGIWFLAAGQVLAWAGLFYSFAALLLTWERSQGWQKTELALGFSVAVLVSAVTAPLVGGMIDAGHGRRVLCLGPIMGSGALVLLASVQTEVEFGLVWLIIGLAQAACLYEACFALVTLRLGAAANVGILRIALIAGLASPLAFLLAATIGEELGWRTAVLVLAALVAVGAAPLNWIGVTLLERGTKPPRKLRASDARHRSAVHVMRSAPFLLVAMAFTMASLNHGILLTHIVPLVVDRGVSDTMAFVAASLVGPMQVIGRLAILPVAGRVSSRVLACLAFLGLGLASLALLASRQVTVLVFVFAGLQGAAYGLTSILRPSVTAETMGRAEFGTISGWLALPCLVGFAVAPTVSSRLWQQGGYDLAITVALCSAAIGLGCLLALRTEKWR</sequence>
<evidence type="ECO:0000256" key="2">
    <source>
        <dbReference type="ARBA" id="ARBA00022989"/>
    </source>
</evidence>
<feature type="transmembrane region" description="Helical" evidence="4">
    <location>
        <begin position="132"/>
        <end position="153"/>
    </location>
</feature>
<dbReference type="Pfam" id="PF07690">
    <property type="entry name" value="MFS_1"/>
    <property type="match status" value="1"/>
</dbReference>
<feature type="transmembrane region" description="Helical" evidence="4">
    <location>
        <begin position="43"/>
        <end position="61"/>
    </location>
</feature>
<comment type="caution">
    <text evidence="6">The sequence shown here is derived from an EMBL/GenBank/DDBJ whole genome shotgun (WGS) entry which is preliminary data.</text>
</comment>
<evidence type="ECO:0000256" key="1">
    <source>
        <dbReference type="ARBA" id="ARBA00022692"/>
    </source>
</evidence>
<dbReference type="SUPFAM" id="SSF103473">
    <property type="entry name" value="MFS general substrate transporter"/>
    <property type="match status" value="1"/>
</dbReference>
<dbReference type="GO" id="GO:0022857">
    <property type="term" value="F:transmembrane transporter activity"/>
    <property type="evidence" value="ECO:0007669"/>
    <property type="project" value="InterPro"/>
</dbReference>
<protein>
    <submittedName>
        <fullName evidence="6">MFS transporter</fullName>
    </submittedName>
</protein>
<feature type="transmembrane region" description="Helical" evidence="4">
    <location>
        <begin position="248"/>
        <end position="271"/>
    </location>
</feature>
<evidence type="ECO:0000256" key="3">
    <source>
        <dbReference type="ARBA" id="ARBA00023136"/>
    </source>
</evidence>
<dbReference type="RefSeq" id="WP_200607078.1">
    <property type="nucleotide sequence ID" value="NZ_JAEHHL010000001.1"/>
</dbReference>
<feature type="transmembrane region" description="Helical" evidence="4">
    <location>
        <begin position="302"/>
        <end position="321"/>
    </location>
</feature>
<feature type="transmembrane region" description="Helical" evidence="4">
    <location>
        <begin position="333"/>
        <end position="356"/>
    </location>
</feature>
<dbReference type="PROSITE" id="PS50850">
    <property type="entry name" value="MFS"/>
    <property type="match status" value="1"/>
</dbReference>
<organism evidence="6 7">
    <name type="scientific">Thermohalobaculum xanthum</name>
    <dbReference type="NCBI Taxonomy" id="2753746"/>
    <lineage>
        <taxon>Bacteria</taxon>
        <taxon>Pseudomonadati</taxon>
        <taxon>Pseudomonadota</taxon>
        <taxon>Alphaproteobacteria</taxon>
        <taxon>Rhodobacterales</taxon>
        <taxon>Paracoccaceae</taxon>
        <taxon>Thermohalobaculum</taxon>
    </lineage>
</organism>
<dbReference type="InterPro" id="IPR020846">
    <property type="entry name" value="MFS_dom"/>
</dbReference>
<keyword evidence="7" id="KW-1185">Reference proteome</keyword>
<feature type="transmembrane region" description="Helical" evidence="4">
    <location>
        <begin position="73"/>
        <end position="91"/>
    </location>
</feature>
<feature type="domain" description="Major facilitator superfamily (MFS) profile" evidence="5">
    <location>
        <begin position="213"/>
        <end position="393"/>
    </location>
</feature>
<feature type="transmembrane region" description="Helical" evidence="4">
    <location>
        <begin position="97"/>
        <end position="120"/>
    </location>
</feature>
<feature type="transmembrane region" description="Helical" evidence="4">
    <location>
        <begin position="159"/>
        <end position="185"/>
    </location>
</feature>
<feature type="transmembrane region" description="Helical" evidence="4">
    <location>
        <begin position="212"/>
        <end position="236"/>
    </location>
</feature>
<dbReference type="Proteomes" id="UP000655420">
    <property type="component" value="Unassembled WGS sequence"/>
</dbReference>
<evidence type="ECO:0000313" key="7">
    <source>
        <dbReference type="Proteomes" id="UP000655420"/>
    </source>
</evidence>
<keyword evidence="2 4" id="KW-1133">Transmembrane helix</keyword>
<reference evidence="6" key="1">
    <citation type="submission" date="2020-12" db="EMBL/GenBank/DDBJ databases">
        <title>Bacterial taxonomy.</title>
        <authorList>
            <person name="Pan X."/>
        </authorList>
    </citation>
    <scope>NUCLEOTIDE SEQUENCE</scope>
    <source>
        <strain evidence="6">M0105</strain>
    </source>
</reference>
<dbReference type="InterPro" id="IPR050327">
    <property type="entry name" value="Proton-linked_MCT"/>
</dbReference>
<evidence type="ECO:0000256" key="4">
    <source>
        <dbReference type="SAM" id="Phobius"/>
    </source>
</evidence>
<accession>A0A8J7M4P5</accession>
<dbReference type="InterPro" id="IPR011701">
    <property type="entry name" value="MFS"/>
</dbReference>